<feature type="signal peptide" evidence="2">
    <location>
        <begin position="1"/>
        <end position="26"/>
    </location>
</feature>
<reference evidence="3 4" key="1">
    <citation type="submission" date="2024-12" db="EMBL/GenBank/DDBJ databases">
        <title>The unique morphological basis and parallel evolutionary history of personate flowers in Penstemon.</title>
        <authorList>
            <person name="Depatie T.H."/>
            <person name="Wessinger C.A."/>
        </authorList>
    </citation>
    <scope>NUCLEOTIDE SEQUENCE [LARGE SCALE GENOMIC DNA]</scope>
    <source>
        <strain evidence="3">WTNN_2</strain>
        <tissue evidence="3">Leaf</tissue>
    </source>
</reference>
<dbReference type="Proteomes" id="UP001634393">
    <property type="component" value="Unassembled WGS sequence"/>
</dbReference>
<dbReference type="InterPro" id="IPR001087">
    <property type="entry name" value="GDSL"/>
</dbReference>
<comment type="caution">
    <text evidence="3">The sequence shown here is derived from an EMBL/GenBank/DDBJ whole genome shotgun (WGS) entry which is preliminary data.</text>
</comment>
<dbReference type="Gene3D" id="3.40.50.1110">
    <property type="entry name" value="SGNH hydrolase"/>
    <property type="match status" value="1"/>
</dbReference>
<dbReference type="CDD" id="cd01837">
    <property type="entry name" value="SGNH_plant_lipase_like"/>
    <property type="match status" value="1"/>
</dbReference>
<keyword evidence="2" id="KW-0732">Signal</keyword>
<dbReference type="PANTHER" id="PTHR45642">
    <property type="entry name" value="GDSL ESTERASE/LIPASE EXL3"/>
    <property type="match status" value="1"/>
</dbReference>
<dbReference type="AlphaFoldDB" id="A0ABD3UNL5"/>
<dbReference type="EMBL" id="JBJXBP010000001">
    <property type="protein sequence ID" value="KAL3850556.1"/>
    <property type="molecule type" value="Genomic_DNA"/>
</dbReference>
<sequence>MANAAVLSFVLITSLLCITTTHKCNGKTTPHFPAILVFGDSSVDTGNNNYINTPFKGDHLPYGIDYPGSVPTGRFSNGKLVPDILASLLGLKETVPPFLQPNLSDKEILTGVSFASAGSGYDELTTSLSFVIPMSKQVRYFEGYIQRLKGIVGEKETSRILSNALVVISAGTNDFIFNYYDVPTRRIQFSISEYEDFLQDKLRKMVKELYYLGCRKMVISGLPPIGCLPIQRTAKYPILRACSYKENADSKSYNGKLEELLPQIEAQLQGSKILYVETYNPLMDMINNPQKYGKDSKLQKVYLTLLYHATLYTKLLIPLYCCLNCRIFGNKKRVLWSWSTGSWTFLYSVNSSMCKSFALLILG</sequence>
<feature type="chain" id="PRO_5044751586" description="GDSL esterase/lipase" evidence="2">
    <location>
        <begin position="27"/>
        <end position="363"/>
    </location>
</feature>
<dbReference type="Pfam" id="PF00657">
    <property type="entry name" value="Lipase_GDSL"/>
    <property type="match status" value="1"/>
</dbReference>
<evidence type="ECO:0000313" key="4">
    <source>
        <dbReference type="Proteomes" id="UP001634393"/>
    </source>
</evidence>
<accession>A0ABD3UNL5</accession>
<proteinExistence type="inferred from homology"/>
<protein>
    <recommendedName>
        <fullName evidence="5">GDSL esterase/lipase</fullName>
    </recommendedName>
</protein>
<comment type="similarity">
    <text evidence="1">Belongs to the 'GDSL' lipolytic enzyme family.</text>
</comment>
<dbReference type="InterPro" id="IPR036514">
    <property type="entry name" value="SGNH_hydro_sf"/>
</dbReference>
<name>A0ABD3UNL5_9LAMI</name>
<dbReference type="InterPro" id="IPR050592">
    <property type="entry name" value="GDSL_lipolytic_enzyme"/>
</dbReference>
<evidence type="ECO:0000256" key="2">
    <source>
        <dbReference type="SAM" id="SignalP"/>
    </source>
</evidence>
<keyword evidence="4" id="KW-1185">Reference proteome</keyword>
<organism evidence="3 4">
    <name type="scientific">Penstemon smallii</name>
    <dbReference type="NCBI Taxonomy" id="265156"/>
    <lineage>
        <taxon>Eukaryota</taxon>
        <taxon>Viridiplantae</taxon>
        <taxon>Streptophyta</taxon>
        <taxon>Embryophyta</taxon>
        <taxon>Tracheophyta</taxon>
        <taxon>Spermatophyta</taxon>
        <taxon>Magnoliopsida</taxon>
        <taxon>eudicotyledons</taxon>
        <taxon>Gunneridae</taxon>
        <taxon>Pentapetalae</taxon>
        <taxon>asterids</taxon>
        <taxon>lamiids</taxon>
        <taxon>Lamiales</taxon>
        <taxon>Plantaginaceae</taxon>
        <taxon>Cheloneae</taxon>
        <taxon>Penstemon</taxon>
    </lineage>
</organism>
<evidence type="ECO:0000313" key="3">
    <source>
        <dbReference type="EMBL" id="KAL3850556.1"/>
    </source>
</evidence>
<dbReference type="PANTHER" id="PTHR45642:SF30">
    <property type="entry name" value="SGNH HYDROLASE-TYPE ESTERASE DOMAIN-CONTAINING PROTEIN"/>
    <property type="match status" value="1"/>
</dbReference>
<dbReference type="SUPFAM" id="SSF52266">
    <property type="entry name" value="SGNH hydrolase"/>
    <property type="match status" value="1"/>
</dbReference>
<gene>
    <name evidence="3" type="ORF">ACJIZ3_012438</name>
</gene>
<evidence type="ECO:0008006" key="5">
    <source>
        <dbReference type="Google" id="ProtNLM"/>
    </source>
</evidence>
<evidence type="ECO:0000256" key="1">
    <source>
        <dbReference type="ARBA" id="ARBA00008668"/>
    </source>
</evidence>
<dbReference type="InterPro" id="IPR035669">
    <property type="entry name" value="SGNH_plant_lipase-like"/>
</dbReference>